<dbReference type="CDD" id="cd05797">
    <property type="entry name" value="Ribosomal_L10"/>
    <property type="match status" value="1"/>
</dbReference>
<name>A0A2V0NKF4_9CHLO</name>
<dbReference type="FunCoup" id="A0A2V0NKF4">
    <property type="interactions" value="660"/>
</dbReference>
<feature type="region of interest" description="Disordered" evidence="4">
    <location>
        <begin position="1"/>
        <end position="28"/>
    </location>
</feature>
<dbReference type="GO" id="GO:1990904">
    <property type="term" value="C:ribonucleoprotein complex"/>
    <property type="evidence" value="ECO:0007669"/>
    <property type="project" value="UniProtKB-KW"/>
</dbReference>
<accession>A0A2V0NKF4</accession>
<dbReference type="NCBIfam" id="NF000955">
    <property type="entry name" value="PRK00099.1-1"/>
    <property type="match status" value="1"/>
</dbReference>
<dbReference type="InterPro" id="IPR001790">
    <property type="entry name" value="Ribosomal_uL10"/>
</dbReference>
<evidence type="ECO:0000313" key="6">
    <source>
        <dbReference type="Proteomes" id="UP000247498"/>
    </source>
</evidence>
<dbReference type="GO" id="GO:0005840">
    <property type="term" value="C:ribosome"/>
    <property type="evidence" value="ECO:0007669"/>
    <property type="project" value="UniProtKB-KW"/>
</dbReference>
<dbReference type="EMBL" id="BDRX01000002">
    <property type="protein sequence ID" value="GBF87778.1"/>
    <property type="molecule type" value="Genomic_DNA"/>
</dbReference>
<evidence type="ECO:0000256" key="2">
    <source>
        <dbReference type="ARBA" id="ARBA00022980"/>
    </source>
</evidence>
<evidence type="ECO:0000256" key="1">
    <source>
        <dbReference type="ARBA" id="ARBA00008889"/>
    </source>
</evidence>
<keyword evidence="2 5" id="KW-0689">Ribosomal protein</keyword>
<dbReference type="AlphaFoldDB" id="A0A2V0NKF4"/>
<dbReference type="PANTHER" id="PTHR11560">
    <property type="entry name" value="39S RIBOSOMAL PROTEIN L10, MITOCHONDRIAL"/>
    <property type="match status" value="1"/>
</dbReference>
<comment type="similarity">
    <text evidence="1">Belongs to the universal ribosomal protein uL10 family.</text>
</comment>
<sequence>MLQHASGRQLAVSSSSARPKAFSSSRPARGSLQVCNALTRKQKEVIVADLKEKLENSVVVFGMRFKGLNVPTVQRFRKGLPEKSQVMVTKNSLMRVACENVEGWSTLVEKGCTGENAWVFVHEDDIADAVKYFNGFISTLEKEAKAAAPKGAEVKAPTELTCVVMDNKYLTPAEFKRCENLPNKKQLLATIARLLKQPAQKIAVGVAAVPRKLAYGVKALSELDEDKSKVVGDVAKPKSA</sequence>
<keyword evidence="6" id="KW-1185">Reference proteome</keyword>
<dbReference type="Gene3D" id="3.30.70.1730">
    <property type="match status" value="1"/>
</dbReference>
<keyword evidence="3" id="KW-0687">Ribonucleoprotein</keyword>
<proteinExistence type="inferred from homology"/>
<dbReference type="SUPFAM" id="SSF160369">
    <property type="entry name" value="Ribosomal protein L10-like"/>
    <property type="match status" value="1"/>
</dbReference>
<dbReference type="Pfam" id="PF00466">
    <property type="entry name" value="Ribosomal_L10"/>
    <property type="match status" value="1"/>
</dbReference>
<evidence type="ECO:0000256" key="3">
    <source>
        <dbReference type="ARBA" id="ARBA00023274"/>
    </source>
</evidence>
<dbReference type="InParanoid" id="A0A2V0NKF4"/>
<gene>
    <name evidence="5" type="ORF">Rsub_00489</name>
</gene>
<organism evidence="5 6">
    <name type="scientific">Raphidocelis subcapitata</name>
    <dbReference type="NCBI Taxonomy" id="307507"/>
    <lineage>
        <taxon>Eukaryota</taxon>
        <taxon>Viridiplantae</taxon>
        <taxon>Chlorophyta</taxon>
        <taxon>core chlorophytes</taxon>
        <taxon>Chlorophyceae</taxon>
        <taxon>CS clade</taxon>
        <taxon>Sphaeropleales</taxon>
        <taxon>Selenastraceae</taxon>
        <taxon>Raphidocelis</taxon>
    </lineage>
</organism>
<dbReference type="Proteomes" id="UP000247498">
    <property type="component" value="Unassembled WGS sequence"/>
</dbReference>
<comment type="caution">
    <text evidence="5">The sequence shown here is derived from an EMBL/GenBank/DDBJ whole genome shotgun (WGS) entry which is preliminary data.</text>
</comment>
<reference evidence="5 6" key="1">
    <citation type="journal article" date="2018" name="Sci. Rep.">
        <title>Raphidocelis subcapitata (=Pseudokirchneriella subcapitata) provides an insight into genome evolution and environmental adaptations in the Sphaeropleales.</title>
        <authorList>
            <person name="Suzuki S."/>
            <person name="Yamaguchi H."/>
            <person name="Nakajima N."/>
            <person name="Kawachi M."/>
        </authorList>
    </citation>
    <scope>NUCLEOTIDE SEQUENCE [LARGE SCALE GENOMIC DNA]</scope>
    <source>
        <strain evidence="5 6">NIES-35</strain>
    </source>
</reference>
<protein>
    <submittedName>
        <fullName evidence="5">50S ribosomal protein L10</fullName>
    </submittedName>
</protein>
<feature type="compositionally biased region" description="Low complexity" evidence="4">
    <location>
        <begin position="13"/>
        <end position="28"/>
    </location>
</feature>
<dbReference type="STRING" id="307507.A0A2V0NKF4"/>
<dbReference type="InterPro" id="IPR043141">
    <property type="entry name" value="Ribosomal_uL10-like_sf"/>
</dbReference>
<evidence type="ECO:0000256" key="4">
    <source>
        <dbReference type="SAM" id="MobiDB-lite"/>
    </source>
</evidence>
<dbReference type="InterPro" id="IPR047865">
    <property type="entry name" value="Ribosomal_uL10_bac_type"/>
</dbReference>
<evidence type="ECO:0000313" key="5">
    <source>
        <dbReference type="EMBL" id="GBF87778.1"/>
    </source>
</evidence>
<dbReference type="OrthoDB" id="360689at2759"/>
<dbReference type="Gene3D" id="6.10.250.290">
    <property type="match status" value="1"/>
</dbReference>